<evidence type="ECO:0000256" key="11">
    <source>
        <dbReference type="ARBA" id="ARBA00022833"/>
    </source>
</evidence>
<evidence type="ECO:0000313" key="20">
    <source>
        <dbReference type="Ensembl" id="ENSAPLP00000021987.1"/>
    </source>
</evidence>
<dbReference type="GeneTree" id="ENSGT00530000063836"/>
<feature type="compositionally biased region" description="Low complexity" evidence="18">
    <location>
        <begin position="440"/>
        <end position="449"/>
    </location>
</feature>
<feature type="domain" description="RING-CH-type" evidence="19">
    <location>
        <begin position="548"/>
        <end position="618"/>
    </location>
</feature>
<feature type="region of interest" description="Disordered" evidence="18">
    <location>
        <begin position="514"/>
        <end position="533"/>
    </location>
</feature>
<evidence type="ECO:0000256" key="3">
    <source>
        <dbReference type="ARBA" id="ARBA00004906"/>
    </source>
</evidence>
<evidence type="ECO:0000256" key="10">
    <source>
        <dbReference type="ARBA" id="ARBA00022786"/>
    </source>
</evidence>
<evidence type="ECO:0000256" key="1">
    <source>
        <dbReference type="ARBA" id="ARBA00000900"/>
    </source>
</evidence>
<feature type="compositionally biased region" description="Polar residues" evidence="18">
    <location>
        <begin position="311"/>
        <end position="326"/>
    </location>
</feature>
<reference evidence="20" key="3">
    <citation type="submission" date="2025-09" db="UniProtKB">
        <authorList>
            <consortium name="Ensembl"/>
        </authorList>
    </citation>
    <scope>IDENTIFICATION</scope>
</reference>
<evidence type="ECO:0000256" key="14">
    <source>
        <dbReference type="ARBA" id="ARBA00069013"/>
    </source>
</evidence>
<dbReference type="SMART" id="SM00744">
    <property type="entry name" value="RINGv"/>
    <property type="match status" value="1"/>
</dbReference>
<dbReference type="AlphaFoldDB" id="A0A493T7X8"/>
<dbReference type="InterPro" id="IPR052297">
    <property type="entry name" value="RING-CH-type_E3_ubiq-ligase"/>
</dbReference>
<feature type="region of interest" description="Disordered" evidence="18">
    <location>
        <begin position="354"/>
        <end position="404"/>
    </location>
</feature>
<dbReference type="GO" id="GO:0061630">
    <property type="term" value="F:ubiquitin protein ligase activity"/>
    <property type="evidence" value="ECO:0007669"/>
    <property type="project" value="UniProtKB-EC"/>
</dbReference>
<keyword evidence="6" id="KW-0597">Phosphoprotein</keyword>
<dbReference type="Proteomes" id="UP000016666">
    <property type="component" value="Chromosome 7"/>
</dbReference>
<feature type="compositionally biased region" description="Polar residues" evidence="18">
    <location>
        <begin position="472"/>
        <end position="481"/>
    </location>
</feature>
<dbReference type="GO" id="GO:0051865">
    <property type="term" value="P:protein autoubiquitination"/>
    <property type="evidence" value="ECO:0007669"/>
    <property type="project" value="TreeGrafter"/>
</dbReference>
<feature type="compositionally biased region" description="Low complexity" evidence="18">
    <location>
        <begin position="354"/>
        <end position="363"/>
    </location>
</feature>
<feature type="compositionally biased region" description="Polar residues" evidence="18">
    <location>
        <begin position="381"/>
        <end position="404"/>
    </location>
</feature>
<evidence type="ECO:0000256" key="4">
    <source>
        <dbReference type="ARBA" id="ARBA00012483"/>
    </source>
</evidence>
<proteinExistence type="predicted"/>
<dbReference type="EC" id="2.3.2.27" evidence="4"/>
<keyword evidence="11" id="KW-0862">Zinc</keyword>
<feature type="compositionally biased region" description="Polar residues" evidence="18">
    <location>
        <begin position="24"/>
        <end position="39"/>
    </location>
</feature>
<feature type="region of interest" description="Disordered" evidence="18">
    <location>
        <begin position="258"/>
        <end position="338"/>
    </location>
</feature>
<evidence type="ECO:0000256" key="2">
    <source>
        <dbReference type="ARBA" id="ARBA00004496"/>
    </source>
</evidence>
<keyword evidence="5" id="KW-0963">Cytoplasm</keyword>
<dbReference type="PANTHER" id="PTHR14471:SF1">
    <property type="entry name" value="E3 UBIQUITIN-PROTEIN LIGASE MARCHF7"/>
    <property type="match status" value="1"/>
</dbReference>
<evidence type="ECO:0000256" key="18">
    <source>
        <dbReference type="SAM" id="MobiDB-lite"/>
    </source>
</evidence>
<dbReference type="InterPro" id="IPR011016">
    <property type="entry name" value="Znf_RING-CH"/>
</dbReference>
<reference evidence="20" key="2">
    <citation type="submission" date="2025-08" db="UniProtKB">
        <authorList>
            <consortium name="Ensembl"/>
        </authorList>
    </citation>
    <scope>IDENTIFICATION</scope>
</reference>
<feature type="region of interest" description="Disordered" evidence="18">
    <location>
        <begin position="22"/>
        <end position="61"/>
    </location>
</feature>
<sequence>MSVSFYRVQKMESKPSRIPRRISLQASSSPIGSRPLTGNSLGGAYSARESSRRLDSGYQESTVLSTSGRDWGIGERETHETAWKLTASSPTHYSGTLDHPRSGRFWGSRNRLSTSSSSHFTSGCYGESERTQGAYSRLHNQQRDSDSKRPKLSCTPTSSVRNNGLTAFSDASWRYSRIPRSSSVMLGSLGTELVRERRELERRTDMSINDLVDHSYRSNDLSSSTYLQDRPASSYAEGARPKENSLSALRLNASMNQQLPSDRQPSFFNRDSNISSSRSSYSSRQRRNEMESPQRSMQPAFSHTAIREEIPSSSGSERVLSSQRSLNEAAADSEGRRTTRQLLSRLASSMSSTFFSRRSSQDSLHTRSLGSEESSVVPRVQASSLSSANGATTPETPGLQTSEASQGFSFLRRRWGLSGISQNLNSDSDGESYRPDSESRSTGSWLSSSLRNRCTPLFSRRRREGRDESARISTSDTTARSQHVFRRRASVPPTLGSSLSDNLMITVDIIPSGWNQSEGQESDKSKIPPSRDPERLQKIKESLLLEDSEDEEGDLCRICQMSSASSDNLLIEPCKCTGSLQYVHQECMKKWLQSKINSGSSLEAVTTCELCKEKLHLNLEDFDVHELYRAHANEQADYEFISSGLYLVVLLHLCEQRFSDMLGTASEASTRVRFINLARTLQAHMEDIETSDDDSED</sequence>
<dbReference type="PROSITE" id="PS51292">
    <property type="entry name" value="ZF_RING_CH"/>
    <property type="match status" value="1"/>
</dbReference>
<dbReference type="CDD" id="cd16812">
    <property type="entry name" value="RING_CH-C4HC3_MARCH7"/>
    <property type="match status" value="1"/>
</dbReference>
<dbReference type="Pfam" id="PF12906">
    <property type="entry name" value="RINGv"/>
    <property type="match status" value="1"/>
</dbReference>
<dbReference type="InterPro" id="IPR013083">
    <property type="entry name" value="Znf_RING/FYVE/PHD"/>
</dbReference>
<keyword evidence="9" id="KW-0863">Zinc-finger</keyword>
<accession>A0A493T7X8</accession>
<keyword evidence="8" id="KW-0479">Metal-binding</keyword>
<feature type="compositionally biased region" description="Low complexity" evidence="18">
    <location>
        <begin position="266"/>
        <end position="283"/>
    </location>
</feature>
<keyword evidence="21" id="KW-1185">Reference proteome</keyword>
<evidence type="ECO:0000256" key="7">
    <source>
        <dbReference type="ARBA" id="ARBA00022679"/>
    </source>
</evidence>
<dbReference type="GO" id="GO:0008270">
    <property type="term" value="F:zinc ion binding"/>
    <property type="evidence" value="ECO:0007669"/>
    <property type="project" value="UniProtKB-KW"/>
</dbReference>
<evidence type="ECO:0000259" key="19">
    <source>
        <dbReference type="PROSITE" id="PS51292"/>
    </source>
</evidence>
<feature type="region of interest" description="Disordered" evidence="18">
    <location>
        <begin position="421"/>
        <end position="489"/>
    </location>
</feature>
<dbReference type="Ensembl" id="ENSAPLT00000032008.1">
    <property type="protein sequence ID" value="ENSAPLP00000021987.1"/>
    <property type="gene ID" value="ENSAPLG00000015604.2"/>
</dbReference>
<reference evidence="20 21" key="1">
    <citation type="submission" date="2017-10" db="EMBL/GenBank/DDBJ databases">
        <title>A new Pekin duck reference genome.</title>
        <authorList>
            <person name="Hou Z.-C."/>
            <person name="Zhou Z.-K."/>
            <person name="Zhu F."/>
            <person name="Hou S.-S."/>
        </authorList>
    </citation>
    <scope>NUCLEOTIDE SEQUENCE [LARGE SCALE GENOMIC DNA]</scope>
</reference>
<dbReference type="PANTHER" id="PTHR14471">
    <property type="entry name" value="MARCH7/10 E3 UBIQUITIN PROTEIN LIGASE FAMILY MEMBER"/>
    <property type="match status" value="1"/>
</dbReference>
<evidence type="ECO:0000256" key="15">
    <source>
        <dbReference type="ARBA" id="ARBA00079600"/>
    </source>
</evidence>
<keyword evidence="7" id="KW-0808">Transferase</keyword>
<evidence type="ECO:0000256" key="8">
    <source>
        <dbReference type="ARBA" id="ARBA00022723"/>
    </source>
</evidence>
<name>A0A493T7X8_ANAPP</name>
<dbReference type="Gene3D" id="3.30.40.10">
    <property type="entry name" value="Zinc/RING finger domain, C3HC4 (zinc finger)"/>
    <property type="match status" value="1"/>
</dbReference>
<dbReference type="SUPFAM" id="SSF57850">
    <property type="entry name" value="RING/U-box"/>
    <property type="match status" value="1"/>
</dbReference>
<organism evidence="20 21">
    <name type="scientific">Anas platyrhynchos platyrhynchos</name>
    <name type="common">Northern mallard</name>
    <dbReference type="NCBI Taxonomy" id="8840"/>
    <lineage>
        <taxon>Eukaryota</taxon>
        <taxon>Metazoa</taxon>
        <taxon>Chordata</taxon>
        <taxon>Craniata</taxon>
        <taxon>Vertebrata</taxon>
        <taxon>Euteleostomi</taxon>
        <taxon>Archelosauria</taxon>
        <taxon>Archosauria</taxon>
        <taxon>Dinosauria</taxon>
        <taxon>Saurischia</taxon>
        <taxon>Theropoda</taxon>
        <taxon>Coelurosauria</taxon>
        <taxon>Aves</taxon>
        <taxon>Neognathae</taxon>
        <taxon>Galloanserae</taxon>
        <taxon>Anseriformes</taxon>
        <taxon>Anatidae</taxon>
        <taxon>Anatinae</taxon>
        <taxon>Anas</taxon>
    </lineage>
</organism>
<gene>
    <name evidence="20" type="primary">MARCHF7</name>
</gene>
<dbReference type="GO" id="GO:0043130">
    <property type="term" value="F:ubiquitin binding"/>
    <property type="evidence" value="ECO:0007669"/>
    <property type="project" value="TreeGrafter"/>
</dbReference>
<feature type="region of interest" description="Disordered" evidence="18">
    <location>
        <begin position="136"/>
        <end position="161"/>
    </location>
</feature>
<comment type="function">
    <text evidence="13">E3 ubiquitin-protein ligase which may specifically enhance the E2 activity of HIP2. E3 ubiquitin ligases accept ubiquitin from an E2 ubiquitin-conjugating enzyme in the form of a thioester and then directly transfer the ubiquitin to targeted substrates. May be involved in T-cell proliferation by regulating LIF secretion. May play a role in lysosome homeostasis. Promotes 'Lys-6', 'Lys-11' and 'Lys-63'-linked mixed polyubiquitination on ATG14 leading to the inhibition of autophagy by impairing the interaction between ATG14 and STX7. Participates in the dopamine-mediated negative regulation of the NLRP3 inflammasome by promoting its uibiquitination and subsequent degradation.</text>
</comment>
<evidence type="ECO:0000256" key="13">
    <source>
        <dbReference type="ARBA" id="ARBA00060147"/>
    </source>
</evidence>
<keyword evidence="12" id="KW-0007">Acetylation</keyword>
<dbReference type="GO" id="GO:0031624">
    <property type="term" value="F:ubiquitin conjugating enzyme binding"/>
    <property type="evidence" value="ECO:0007669"/>
    <property type="project" value="TreeGrafter"/>
</dbReference>
<evidence type="ECO:0000256" key="17">
    <source>
        <dbReference type="ARBA" id="ARBA00084030"/>
    </source>
</evidence>
<evidence type="ECO:0000256" key="9">
    <source>
        <dbReference type="ARBA" id="ARBA00022771"/>
    </source>
</evidence>
<evidence type="ECO:0000256" key="16">
    <source>
        <dbReference type="ARBA" id="ARBA00083915"/>
    </source>
</evidence>
<feature type="region of interest" description="Disordered" evidence="18">
    <location>
        <begin position="221"/>
        <end position="241"/>
    </location>
</feature>
<keyword evidence="10" id="KW-0833">Ubl conjugation pathway</keyword>
<dbReference type="GO" id="GO:0005737">
    <property type="term" value="C:cytoplasm"/>
    <property type="evidence" value="ECO:0007669"/>
    <property type="project" value="UniProtKB-SubCell"/>
</dbReference>
<comment type="subcellular location">
    <subcellularLocation>
        <location evidence="2">Cytoplasm</location>
    </subcellularLocation>
</comment>
<feature type="compositionally biased region" description="Basic and acidic residues" evidence="18">
    <location>
        <begin position="521"/>
        <end position="533"/>
    </location>
</feature>
<evidence type="ECO:0000256" key="6">
    <source>
        <dbReference type="ARBA" id="ARBA00022553"/>
    </source>
</evidence>
<protein>
    <recommendedName>
        <fullName evidence="14">E3 ubiquitin-protein ligase MARCHF7</fullName>
        <ecNumber evidence="4">2.3.2.27</ecNumber>
    </recommendedName>
    <alternativeName>
        <fullName evidence="16">Membrane-associated RING finger protein 7</fullName>
    </alternativeName>
    <alternativeName>
        <fullName evidence="15">Membrane-associated RING-CH protein VII</fullName>
    </alternativeName>
    <alternativeName>
        <fullName evidence="17">RING-type E3 ubiquitin transferase MARCHF7</fullName>
    </alternativeName>
</protein>
<evidence type="ECO:0000256" key="5">
    <source>
        <dbReference type="ARBA" id="ARBA00022490"/>
    </source>
</evidence>
<dbReference type="FunFam" id="3.30.40.10:FF:000108">
    <property type="entry name" value="E3 ubiquitin-protein ligase MARCH7 isoform X1"/>
    <property type="match status" value="1"/>
</dbReference>
<evidence type="ECO:0000256" key="12">
    <source>
        <dbReference type="ARBA" id="ARBA00022990"/>
    </source>
</evidence>
<dbReference type="GO" id="GO:0005634">
    <property type="term" value="C:nucleus"/>
    <property type="evidence" value="ECO:0007669"/>
    <property type="project" value="TreeGrafter"/>
</dbReference>
<comment type="pathway">
    <text evidence="3">Protein modification; protein ubiquitination.</text>
</comment>
<comment type="catalytic activity">
    <reaction evidence="1">
        <text>S-ubiquitinyl-[E2 ubiquitin-conjugating enzyme]-L-cysteine + [acceptor protein]-L-lysine = [E2 ubiquitin-conjugating enzyme]-L-cysteine + N(6)-ubiquitinyl-[acceptor protein]-L-lysine.</text>
        <dbReference type="EC" id="2.3.2.27"/>
    </reaction>
</comment>
<evidence type="ECO:0000313" key="21">
    <source>
        <dbReference type="Proteomes" id="UP000016666"/>
    </source>
</evidence>